<evidence type="ECO:0000313" key="2">
    <source>
        <dbReference type="Proteomes" id="UP000762676"/>
    </source>
</evidence>
<name>A0AAV4GUE8_9GAST</name>
<dbReference type="EMBL" id="BMAT01008585">
    <property type="protein sequence ID" value="GFR88899.1"/>
    <property type="molecule type" value="Genomic_DNA"/>
</dbReference>
<evidence type="ECO:0000313" key="1">
    <source>
        <dbReference type="EMBL" id="GFR88899.1"/>
    </source>
</evidence>
<gene>
    <name evidence="1" type="ORF">ElyMa_004265700</name>
</gene>
<dbReference type="AlphaFoldDB" id="A0AAV4GUE8"/>
<accession>A0AAV4GUE8</accession>
<keyword evidence="2" id="KW-1185">Reference proteome</keyword>
<reference evidence="1 2" key="1">
    <citation type="journal article" date="2021" name="Elife">
        <title>Chloroplast acquisition without the gene transfer in kleptoplastic sea slugs, Plakobranchus ocellatus.</title>
        <authorList>
            <person name="Maeda T."/>
            <person name="Takahashi S."/>
            <person name="Yoshida T."/>
            <person name="Shimamura S."/>
            <person name="Takaki Y."/>
            <person name="Nagai Y."/>
            <person name="Toyoda A."/>
            <person name="Suzuki Y."/>
            <person name="Arimoto A."/>
            <person name="Ishii H."/>
            <person name="Satoh N."/>
            <person name="Nishiyama T."/>
            <person name="Hasebe M."/>
            <person name="Maruyama T."/>
            <person name="Minagawa J."/>
            <person name="Obokata J."/>
            <person name="Shigenobu S."/>
        </authorList>
    </citation>
    <scope>NUCLEOTIDE SEQUENCE [LARGE SCALE GENOMIC DNA]</scope>
</reference>
<dbReference type="InterPro" id="IPR032466">
    <property type="entry name" value="Metal_Hydrolase"/>
</dbReference>
<organism evidence="1 2">
    <name type="scientific">Elysia marginata</name>
    <dbReference type="NCBI Taxonomy" id="1093978"/>
    <lineage>
        <taxon>Eukaryota</taxon>
        <taxon>Metazoa</taxon>
        <taxon>Spiralia</taxon>
        <taxon>Lophotrochozoa</taxon>
        <taxon>Mollusca</taxon>
        <taxon>Gastropoda</taxon>
        <taxon>Heterobranchia</taxon>
        <taxon>Euthyneura</taxon>
        <taxon>Panpulmonata</taxon>
        <taxon>Sacoglossa</taxon>
        <taxon>Placobranchoidea</taxon>
        <taxon>Plakobranchidae</taxon>
        <taxon>Elysia</taxon>
    </lineage>
</organism>
<sequence>MSTSISVAKLRKIAVSCLQDTLRNLYNVRTKLDCADKQFKSNSELPCFEITSVQEICSKIKERLRRIFPCDKDDNYVGLADLTHNILKASTGACILCNLNKVFEKCWEIVEKWDAEDALFVGVIPKKNDDISFFTADSDEDSRKCYLLWDRDALGDDFLGAVSRSLRLIREARRQPTPWEYLAQHLAYMEISAGEWGRHEKTRSLGTPGFRPHTQTYMSLTDPGEGHIMGTTRFSEWMKGAIVHVEHLERPNHRDRQSIESYRVPSVLDFSRVRLHVGPTAPTTYFLGRAVKDSGNFDEDFLKIVHITAAAASSAFFMGAAEVKISMERLTTSQAIRYMHSLRAQVQRSRKQYLSAAWNLNQQVTDDFEMEDSPVLLTERMDIALKAVAITALGGFDKVTWDGASDTYPSKCIMYQLSFEEALTIVHEAHLKGMLTYFSAGFKFDEIQHAVYAGVDGIGIGGAQVLRFMDKETGMHGPYMEENIPRILGRRDEAARSLRGRGVDLLVRLDTMFFEGSISRPQEYLRQRLFKALIQSDSDETEELLEQLSEVVALPREGNTPLLYRAKRLVDADKPMLREICSDDEWDGLVKILRRLIVARDEHSLLEEYDSDPWLSIRQRYRLNQCPRDSKICFVRQTSFTVPYKC</sequence>
<dbReference type="Proteomes" id="UP000762676">
    <property type="component" value="Unassembled WGS sequence"/>
</dbReference>
<dbReference type="SUPFAM" id="SSF51556">
    <property type="entry name" value="Metallo-dependent hydrolases"/>
    <property type="match status" value="1"/>
</dbReference>
<proteinExistence type="predicted"/>
<comment type="caution">
    <text evidence="1">The sequence shown here is derived from an EMBL/GenBank/DDBJ whole genome shotgun (WGS) entry which is preliminary data.</text>
</comment>
<protein>
    <submittedName>
        <fullName evidence="1">PNRC100 replication protein H-like</fullName>
    </submittedName>
</protein>